<comment type="function">
    <text evidence="4">This protein is one of the early assembly proteins of the 50S ribosomal subunit, although it is not seen to bind rRNA by itself. It is important during the early stages of 50S assembly.</text>
</comment>
<comment type="subunit">
    <text evidence="4">Part of the 50S ribosomal subunit.</text>
</comment>
<evidence type="ECO:0000256" key="3">
    <source>
        <dbReference type="ARBA" id="ARBA00023274"/>
    </source>
</evidence>
<dbReference type="CDD" id="cd00392">
    <property type="entry name" value="Ribosomal_L13"/>
    <property type="match status" value="1"/>
</dbReference>
<accession>A0A0G1MG02</accession>
<keyword evidence="3 4" id="KW-0687">Ribonucleoprotein</keyword>
<dbReference type="PANTHER" id="PTHR11545">
    <property type="entry name" value="RIBOSOMAL PROTEIN L13"/>
    <property type="match status" value="1"/>
</dbReference>
<evidence type="ECO:0000256" key="2">
    <source>
        <dbReference type="ARBA" id="ARBA00022980"/>
    </source>
</evidence>
<evidence type="ECO:0000313" key="5">
    <source>
        <dbReference type="EMBL" id="KKU07251.1"/>
    </source>
</evidence>
<dbReference type="Proteomes" id="UP000033999">
    <property type="component" value="Unassembled WGS sequence"/>
</dbReference>
<dbReference type="InterPro" id="IPR005822">
    <property type="entry name" value="Ribosomal_uL13"/>
</dbReference>
<dbReference type="Gene3D" id="3.90.1180.10">
    <property type="entry name" value="Ribosomal protein L13"/>
    <property type="match status" value="1"/>
</dbReference>
<evidence type="ECO:0000256" key="4">
    <source>
        <dbReference type="HAMAP-Rule" id="MF_01366"/>
    </source>
</evidence>
<sequence>MQQIVRTTHVIDAGGQIVGRLATRIANLLNGKLKKDYEPNVDGGDVVMIKNASKMIFTGNKLAVKTLKHHSNYPGGLKEEPIARLMKTNPGRVLRHAVQFMIPKNRLRKRKLRRLKISA</sequence>
<dbReference type="PANTHER" id="PTHR11545:SF2">
    <property type="entry name" value="LARGE RIBOSOMAL SUBUNIT PROTEIN UL13M"/>
    <property type="match status" value="1"/>
</dbReference>
<dbReference type="GO" id="GO:0003735">
    <property type="term" value="F:structural constituent of ribosome"/>
    <property type="evidence" value="ECO:0007669"/>
    <property type="project" value="InterPro"/>
</dbReference>
<keyword evidence="2 4" id="KW-0689">Ribosomal protein</keyword>
<dbReference type="EMBL" id="LCKX01000013">
    <property type="protein sequence ID" value="KKU07251.1"/>
    <property type="molecule type" value="Genomic_DNA"/>
</dbReference>
<dbReference type="HAMAP" id="MF_01366">
    <property type="entry name" value="Ribosomal_uL13"/>
    <property type="match status" value="1"/>
</dbReference>
<gene>
    <name evidence="4" type="primary">rplM</name>
    <name evidence="5" type="ORF">UX10_C0013G0014</name>
</gene>
<dbReference type="InterPro" id="IPR005823">
    <property type="entry name" value="Ribosomal_uL13_bac-type"/>
</dbReference>
<reference evidence="5 6" key="1">
    <citation type="journal article" date="2015" name="Nature">
        <title>rRNA introns, odd ribosomes, and small enigmatic genomes across a large radiation of phyla.</title>
        <authorList>
            <person name="Brown C.T."/>
            <person name="Hug L.A."/>
            <person name="Thomas B.C."/>
            <person name="Sharon I."/>
            <person name="Castelle C.J."/>
            <person name="Singh A."/>
            <person name="Wilkins M.J."/>
            <person name="Williams K.H."/>
            <person name="Banfield J.F."/>
        </authorList>
    </citation>
    <scope>NUCLEOTIDE SEQUENCE [LARGE SCALE GENOMIC DNA]</scope>
</reference>
<dbReference type="NCBIfam" id="TIGR01066">
    <property type="entry name" value="rplM_bact"/>
    <property type="match status" value="1"/>
</dbReference>
<dbReference type="GO" id="GO:0005840">
    <property type="term" value="C:ribosome"/>
    <property type="evidence" value="ECO:0007669"/>
    <property type="project" value="UniProtKB-KW"/>
</dbReference>
<evidence type="ECO:0000313" key="6">
    <source>
        <dbReference type="Proteomes" id="UP000033999"/>
    </source>
</evidence>
<dbReference type="GO" id="GO:0003729">
    <property type="term" value="F:mRNA binding"/>
    <property type="evidence" value="ECO:0007669"/>
    <property type="project" value="TreeGrafter"/>
</dbReference>
<comment type="caution">
    <text evidence="5">The sequence shown here is derived from an EMBL/GenBank/DDBJ whole genome shotgun (WGS) entry which is preliminary data.</text>
</comment>
<evidence type="ECO:0000256" key="1">
    <source>
        <dbReference type="ARBA" id="ARBA00006227"/>
    </source>
</evidence>
<organism evidence="5 6">
    <name type="scientific">Candidatus Magasanikbacteria bacterium GW2011_GWA2_45_39</name>
    <dbReference type="NCBI Taxonomy" id="1619041"/>
    <lineage>
        <taxon>Bacteria</taxon>
        <taxon>Candidatus Magasanikiibacteriota</taxon>
    </lineage>
</organism>
<dbReference type="Pfam" id="PF00572">
    <property type="entry name" value="Ribosomal_L13"/>
    <property type="match status" value="1"/>
</dbReference>
<dbReference type="SUPFAM" id="SSF52161">
    <property type="entry name" value="Ribosomal protein L13"/>
    <property type="match status" value="1"/>
</dbReference>
<name>A0A0G1MG02_9BACT</name>
<dbReference type="InterPro" id="IPR036899">
    <property type="entry name" value="Ribosomal_uL13_sf"/>
</dbReference>
<dbReference type="GO" id="GO:1990904">
    <property type="term" value="C:ribonucleoprotein complex"/>
    <property type="evidence" value="ECO:0007669"/>
    <property type="project" value="UniProtKB-KW"/>
</dbReference>
<dbReference type="GO" id="GO:0006412">
    <property type="term" value="P:translation"/>
    <property type="evidence" value="ECO:0007669"/>
    <property type="project" value="UniProtKB-UniRule"/>
</dbReference>
<proteinExistence type="inferred from homology"/>
<comment type="similarity">
    <text evidence="1 4">Belongs to the universal ribosomal protein uL13 family.</text>
</comment>
<dbReference type="PIRSF" id="PIRSF002181">
    <property type="entry name" value="Ribosomal_L13"/>
    <property type="match status" value="1"/>
</dbReference>
<dbReference type="GO" id="GO:0017148">
    <property type="term" value="P:negative regulation of translation"/>
    <property type="evidence" value="ECO:0007669"/>
    <property type="project" value="TreeGrafter"/>
</dbReference>
<protein>
    <recommendedName>
        <fullName evidence="4">Large ribosomal subunit protein uL13</fullName>
    </recommendedName>
</protein>
<dbReference type="AlphaFoldDB" id="A0A0G1MG02"/>